<dbReference type="EMBL" id="CM007387">
    <property type="protein sequence ID" value="ONK62178.1"/>
    <property type="molecule type" value="Genomic_DNA"/>
</dbReference>
<organism evidence="2 3">
    <name type="scientific">Asparagus officinalis</name>
    <name type="common">Garden asparagus</name>
    <dbReference type="NCBI Taxonomy" id="4686"/>
    <lineage>
        <taxon>Eukaryota</taxon>
        <taxon>Viridiplantae</taxon>
        <taxon>Streptophyta</taxon>
        <taxon>Embryophyta</taxon>
        <taxon>Tracheophyta</taxon>
        <taxon>Spermatophyta</taxon>
        <taxon>Magnoliopsida</taxon>
        <taxon>Liliopsida</taxon>
        <taxon>Asparagales</taxon>
        <taxon>Asparagaceae</taxon>
        <taxon>Asparagoideae</taxon>
        <taxon>Asparagus</taxon>
    </lineage>
</organism>
<proteinExistence type="predicted"/>
<keyword evidence="1" id="KW-0812">Transmembrane</keyword>
<gene>
    <name evidence="2" type="ORF">A4U43_C07F1190</name>
</gene>
<accession>A0A5P1E8K9</accession>
<feature type="transmembrane region" description="Helical" evidence="1">
    <location>
        <begin position="77"/>
        <end position="95"/>
    </location>
</feature>
<sequence>MLEILACAASLHSVKERFPWDKLQYHLQSSARAKAAAIDDSSESSLVSRRRLNMNRLRLKSTLNGLHLPEKVMLLKFTIYWSGFLLYYALTVSSFRAKLDKHDKLLEFVRKLESHVLKRWSQAK</sequence>
<keyword evidence="3" id="KW-1185">Reference proteome</keyword>
<evidence type="ECO:0000313" key="3">
    <source>
        <dbReference type="Proteomes" id="UP000243459"/>
    </source>
</evidence>
<dbReference type="Proteomes" id="UP000243459">
    <property type="component" value="Chromosome 7"/>
</dbReference>
<reference evidence="3" key="1">
    <citation type="journal article" date="2017" name="Nat. Commun.">
        <title>The asparagus genome sheds light on the origin and evolution of a young Y chromosome.</title>
        <authorList>
            <person name="Harkess A."/>
            <person name="Zhou J."/>
            <person name="Xu C."/>
            <person name="Bowers J.E."/>
            <person name="Van der Hulst R."/>
            <person name="Ayyampalayam S."/>
            <person name="Mercati F."/>
            <person name="Riccardi P."/>
            <person name="McKain M.R."/>
            <person name="Kakrana A."/>
            <person name="Tang H."/>
            <person name="Ray J."/>
            <person name="Groenendijk J."/>
            <person name="Arikit S."/>
            <person name="Mathioni S.M."/>
            <person name="Nakano M."/>
            <person name="Shan H."/>
            <person name="Telgmann-Rauber A."/>
            <person name="Kanno A."/>
            <person name="Yue Z."/>
            <person name="Chen H."/>
            <person name="Li W."/>
            <person name="Chen Y."/>
            <person name="Xu X."/>
            <person name="Zhang Y."/>
            <person name="Luo S."/>
            <person name="Chen H."/>
            <person name="Gao J."/>
            <person name="Mao Z."/>
            <person name="Pires J.C."/>
            <person name="Luo M."/>
            <person name="Kudrna D."/>
            <person name="Wing R.A."/>
            <person name="Meyers B.C."/>
            <person name="Yi K."/>
            <person name="Kong H."/>
            <person name="Lavrijsen P."/>
            <person name="Sunseri F."/>
            <person name="Falavigna A."/>
            <person name="Ye Y."/>
            <person name="Leebens-Mack J.H."/>
            <person name="Chen G."/>
        </authorList>
    </citation>
    <scope>NUCLEOTIDE SEQUENCE [LARGE SCALE GENOMIC DNA]</scope>
    <source>
        <strain evidence="3">cv. DH0086</strain>
    </source>
</reference>
<evidence type="ECO:0000313" key="2">
    <source>
        <dbReference type="EMBL" id="ONK62178.1"/>
    </source>
</evidence>
<protein>
    <submittedName>
        <fullName evidence="2">Uncharacterized protein</fullName>
    </submittedName>
</protein>
<keyword evidence="1" id="KW-1133">Transmembrane helix</keyword>
<dbReference type="Gramene" id="ONK62178">
    <property type="protein sequence ID" value="ONK62178"/>
    <property type="gene ID" value="A4U43_C07F1190"/>
</dbReference>
<dbReference type="AlphaFoldDB" id="A0A5P1E8K9"/>
<keyword evidence="1" id="KW-0472">Membrane</keyword>
<evidence type="ECO:0000256" key="1">
    <source>
        <dbReference type="SAM" id="Phobius"/>
    </source>
</evidence>
<name>A0A5P1E8K9_ASPOF</name>